<feature type="region of interest" description="Disordered" evidence="12">
    <location>
        <begin position="1"/>
        <end position="64"/>
    </location>
</feature>
<evidence type="ECO:0000256" key="8">
    <source>
        <dbReference type="ARBA" id="ARBA00023187"/>
    </source>
</evidence>
<keyword evidence="7" id="KW-0067">ATP-binding</keyword>
<dbReference type="InterPro" id="IPR011545">
    <property type="entry name" value="DEAD/DEAH_box_helicase_dom"/>
</dbReference>
<dbReference type="GO" id="GO:0006397">
    <property type="term" value="P:mRNA processing"/>
    <property type="evidence" value="ECO:0007669"/>
    <property type="project" value="UniProtKB-KW"/>
</dbReference>
<dbReference type="Pfam" id="PF00270">
    <property type="entry name" value="DEAD"/>
    <property type="match status" value="1"/>
</dbReference>
<evidence type="ECO:0000259" key="14">
    <source>
        <dbReference type="PROSITE" id="PS51194"/>
    </source>
</evidence>
<keyword evidence="2" id="KW-0507">mRNA processing</keyword>
<dbReference type="GO" id="GO:0003723">
    <property type="term" value="F:RNA binding"/>
    <property type="evidence" value="ECO:0007669"/>
    <property type="project" value="TreeGrafter"/>
</dbReference>
<accession>A0A8X8XZY6</accession>
<dbReference type="EMBL" id="PNBA02000005">
    <property type="protein sequence ID" value="KAG6423645.1"/>
    <property type="molecule type" value="Genomic_DNA"/>
</dbReference>
<dbReference type="InterPro" id="IPR048333">
    <property type="entry name" value="HA2_WH"/>
</dbReference>
<dbReference type="PANTHER" id="PTHR18934">
    <property type="entry name" value="ATP-DEPENDENT RNA HELICASE"/>
    <property type="match status" value="1"/>
</dbReference>
<comment type="similarity">
    <text evidence="10">Belongs to the DEAD box helicase family. DEAH subfamily. PRP2 sub-subfamily.</text>
</comment>
<dbReference type="InterPro" id="IPR007502">
    <property type="entry name" value="Helicase-assoc_dom"/>
</dbReference>
<evidence type="ECO:0000256" key="7">
    <source>
        <dbReference type="ARBA" id="ARBA00022840"/>
    </source>
</evidence>
<dbReference type="AlphaFoldDB" id="A0A8X8XZY6"/>
<name>A0A8X8XZY6_SALSN</name>
<comment type="catalytic activity">
    <reaction evidence="9">
        <text>ATP + H2O = ADP + phosphate + H(+)</text>
        <dbReference type="Rhea" id="RHEA:13065"/>
        <dbReference type="ChEBI" id="CHEBI:15377"/>
        <dbReference type="ChEBI" id="CHEBI:15378"/>
        <dbReference type="ChEBI" id="CHEBI:30616"/>
        <dbReference type="ChEBI" id="CHEBI:43474"/>
        <dbReference type="ChEBI" id="CHEBI:456216"/>
        <dbReference type="EC" id="3.6.4.13"/>
    </reaction>
</comment>
<keyword evidence="4" id="KW-0547">Nucleotide-binding</keyword>
<sequence>MLEGRRISYEDDGAPTDCPPKAGETRTRRRTLMMGIRETHSKSEQQTQPDEKSPEKQQIDVETLRKRSRQEYLMMREKKKLEQLINDVEDQEYLFQGVDLTSEQRLKRQICDLVGKKIDCSKEYRIPESYDGNRRKGFDAALQRYTDPDPDPAWEEHQFGKAIMKHQKKNCDYEFVFEHQIDSVKTELIDSGDRIEEESPLPELENEKKNLPIYAYKEQLMKAVDDHQVLVIVGETGSGKTIQIPQFLDEAGYTRRGMIGCTQPRRVAAMSVAARVAREKGVKLGNEVGYSIRFEDRTSQKTVLKYMTDGRLLHEFRQQLRKEPILASYSVIMVDEAHERTVNTDILFSLLKDVTRARPDFKLIISSATLDAIKFSDYFDSAPIFTIPGRKFPVEILYTRAPEPDYLAAAVATALQIHATEEAGDGDILVFLTGQEEIEAAEVIVSEKIRKVGTKMAELIICPIYANLPSEVQARVFDPTPKGARKLVLATNIAETSLTIDGIKYVVDCGFAKMKSYSPRVGMESLVVEPITRASANQRAGRSGRTGPGKCFRLYTAYTFANELDENIVPEIQRTNLGNVVLTLKSLGVDDLLHFDFMDPPPAEALVKALELLYALGALNKRGELTRVGEVMSEFPLDPMLSKMIVASEKYGCCDEIISISCMLSVGNSIFCRPKGKEILADNARRSFHMGDVGDHIALLNVYNFWKDNNFSSQWCYENYVQGRSMRRARDIRDQLERLVARAGIPLLSNVNDLDAIKKAIASGFFPHSARLQKHGDGYVTVKHKQNACIHPSSGLAEVCPRWVMYHELVLTTKEFMRQVTQLKPEWLLEVAPHYYKVEEVGI</sequence>
<dbReference type="InterPro" id="IPR014001">
    <property type="entry name" value="Helicase_ATP-bd"/>
</dbReference>
<feature type="compositionally biased region" description="Basic and acidic residues" evidence="12">
    <location>
        <begin position="37"/>
        <end position="64"/>
    </location>
</feature>
<dbReference type="InterPro" id="IPR027417">
    <property type="entry name" value="P-loop_NTPase"/>
</dbReference>
<dbReference type="PROSITE" id="PS51192">
    <property type="entry name" value="HELICASE_ATP_BIND_1"/>
    <property type="match status" value="1"/>
</dbReference>
<evidence type="ECO:0000256" key="4">
    <source>
        <dbReference type="ARBA" id="ARBA00022741"/>
    </source>
</evidence>
<dbReference type="GO" id="GO:0008380">
    <property type="term" value="P:RNA splicing"/>
    <property type="evidence" value="ECO:0007669"/>
    <property type="project" value="UniProtKB-KW"/>
</dbReference>
<evidence type="ECO:0000256" key="9">
    <source>
        <dbReference type="ARBA" id="ARBA00047984"/>
    </source>
</evidence>
<dbReference type="FunFam" id="1.20.120.1080:FF:000001">
    <property type="entry name" value="Pre-mRNA-splicing factor ATP-dependent RNA helicase"/>
    <property type="match status" value="1"/>
</dbReference>
<reference evidence="15" key="2">
    <citation type="submission" date="2020-08" db="EMBL/GenBank/DDBJ databases">
        <title>Plant Genome Project.</title>
        <authorList>
            <person name="Zhang R.-G."/>
        </authorList>
    </citation>
    <scope>NUCLEOTIDE SEQUENCE</scope>
    <source>
        <strain evidence="15">Huo1</strain>
        <tissue evidence="15">Leaf</tissue>
    </source>
</reference>
<dbReference type="Pfam" id="PF21010">
    <property type="entry name" value="HA2_C"/>
    <property type="match status" value="1"/>
</dbReference>
<evidence type="ECO:0000313" key="16">
    <source>
        <dbReference type="Proteomes" id="UP000298416"/>
    </source>
</evidence>
<keyword evidence="16" id="KW-1185">Reference proteome</keyword>
<evidence type="ECO:0000256" key="6">
    <source>
        <dbReference type="ARBA" id="ARBA00022806"/>
    </source>
</evidence>
<comment type="caution">
    <text evidence="15">The sequence shown here is derived from an EMBL/GenBank/DDBJ whole genome shotgun (WGS) entry which is preliminary data.</text>
</comment>
<evidence type="ECO:0000256" key="1">
    <source>
        <dbReference type="ARBA" id="ARBA00012552"/>
    </source>
</evidence>
<dbReference type="SMART" id="SM00487">
    <property type="entry name" value="DEXDc"/>
    <property type="match status" value="1"/>
</dbReference>
<evidence type="ECO:0000256" key="5">
    <source>
        <dbReference type="ARBA" id="ARBA00022801"/>
    </source>
</evidence>
<dbReference type="FunFam" id="3.40.50.300:FF:000615">
    <property type="entry name" value="pre-mRNA-splicing factor ATP-dependent RNA helicase DEAH7"/>
    <property type="match status" value="1"/>
</dbReference>
<dbReference type="CDD" id="cd18791">
    <property type="entry name" value="SF2_C_RHA"/>
    <property type="match status" value="1"/>
</dbReference>
<dbReference type="PROSITE" id="PS00690">
    <property type="entry name" value="DEAH_ATP_HELICASE"/>
    <property type="match status" value="1"/>
</dbReference>
<dbReference type="EC" id="3.6.4.13" evidence="1"/>
<dbReference type="Gene3D" id="1.20.120.1080">
    <property type="match status" value="1"/>
</dbReference>
<evidence type="ECO:0000256" key="2">
    <source>
        <dbReference type="ARBA" id="ARBA00022664"/>
    </source>
</evidence>
<dbReference type="PROSITE" id="PS51194">
    <property type="entry name" value="HELICASE_CTER"/>
    <property type="match status" value="1"/>
</dbReference>
<evidence type="ECO:0000313" key="15">
    <source>
        <dbReference type="EMBL" id="KAG6423645.1"/>
    </source>
</evidence>
<proteinExistence type="inferred from homology"/>
<keyword evidence="5" id="KW-0378">Hydrolase</keyword>
<organism evidence="15">
    <name type="scientific">Salvia splendens</name>
    <name type="common">Scarlet sage</name>
    <dbReference type="NCBI Taxonomy" id="180675"/>
    <lineage>
        <taxon>Eukaryota</taxon>
        <taxon>Viridiplantae</taxon>
        <taxon>Streptophyta</taxon>
        <taxon>Embryophyta</taxon>
        <taxon>Tracheophyta</taxon>
        <taxon>Spermatophyta</taxon>
        <taxon>Magnoliopsida</taxon>
        <taxon>eudicotyledons</taxon>
        <taxon>Gunneridae</taxon>
        <taxon>Pentapetalae</taxon>
        <taxon>asterids</taxon>
        <taxon>lamiids</taxon>
        <taxon>Lamiales</taxon>
        <taxon>Lamiaceae</taxon>
        <taxon>Nepetoideae</taxon>
        <taxon>Mentheae</taxon>
        <taxon>Salviinae</taxon>
        <taxon>Salvia</taxon>
        <taxon>Salvia subgen. Calosphace</taxon>
        <taxon>core Calosphace</taxon>
    </lineage>
</organism>
<feature type="domain" description="Helicase C-terminal" evidence="14">
    <location>
        <begin position="413"/>
        <end position="588"/>
    </location>
</feature>
<dbReference type="InterPro" id="IPR011709">
    <property type="entry name" value="DEAD-box_helicase_OB_fold"/>
</dbReference>
<dbReference type="InterPro" id="IPR001650">
    <property type="entry name" value="Helicase_C-like"/>
</dbReference>
<dbReference type="GO" id="GO:0003724">
    <property type="term" value="F:RNA helicase activity"/>
    <property type="evidence" value="ECO:0007669"/>
    <property type="project" value="UniProtKB-EC"/>
</dbReference>
<dbReference type="GO" id="GO:0016787">
    <property type="term" value="F:hydrolase activity"/>
    <property type="evidence" value="ECO:0007669"/>
    <property type="project" value="UniProtKB-KW"/>
</dbReference>
<feature type="domain" description="Helicase ATP-binding" evidence="13">
    <location>
        <begin position="221"/>
        <end position="388"/>
    </location>
</feature>
<dbReference type="Pfam" id="PF00271">
    <property type="entry name" value="Helicase_C"/>
    <property type="match status" value="1"/>
</dbReference>
<evidence type="ECO:0000259" key="13">
    <source>
        <dbReference type="PROSITE" id="PS51192"/>
    </source>
</evidence>
<dbReference type="Pfam" id="PF04408">
    <property type="entry name" value="WHD_HA2"/>
    <property type="match status" value="1"/>
</dbReference>
<evidence type="ECO:0000256" key="11">
    <source>
        <dbReference type="ARBA" id="ARBA00077342"/>
    </source>
</evidence>
<evidence type="ECO:0000256" key="3">
    <source>
        <dbReference type="ARBA" id="ARBA00022728"/>
    </source>
</evidence>
<keyword evidence="6" id="KW-0347">Helicase</keyword>
<dbReference type="GO" id="GO:0071013">
    <property type="term" value="C:catalytic step 2 spliceosome"/>
    <property type="evidence" value="ECO:0007669"/>
    <property type="project" value="TreeGrafter"/>
</dbReference>
<reference evidence="15" key="1">
    <citation type="submission" date="2018-01" db="EMBL/GenBank/DDBJ databases">
        <authorList>
            <person name="Mao J.F."/>
        </authorList>
    </citation>
    <scope>NUCLEOTIDE SEQUENCE</scope>
    <source>
        <strain evidence="15">Huo1</strain>
        <tissue evidence="15">Leaf</tissue>
    </source>
</reference>
<dbReference type="SUPFAM" id="SSF52540">
    <property type="entry name" value="P-loop containing nucleoside triphosphate hydrolases"/>
    <property type="match status" value="1"/>
</dbReference>
<dbReference type="OrthoDB" id="10253254at2759"/>
<dbReference type="Gene3D" id="3.40.50.300">
    <property type="entry name" value="P-loop containing nucleotide triphosphate hydrolases"/>
    <property type="match status" value="2"/>
</dbReference>
<dbReference type="Proteomes" id="UP000298416">
    <property type="component" value="Unassembled WGS sequence"/>
</dbReference>
<evidence type="ECO:0000256" key="10">
    <source>
        <dbReference type="ARBA" id="ARBA00061257"/>
    </source>
</evidence>
<dbReference type="PANTHER" id="PTHR18934:SF83">
    <property type="entry name" value="PRE-MRNA-SPLICING FACTOR ATP-DEPENDENT RNA HELICASE DHX16"/>
    <property type="match status" value="1"/>
</dbReference>
<protein>
    <recommendedName>
        <fullName evidence="1">RNA helicase</fullName>
        <ecNumber evidence="1">3.6.4.13</ecNumber>
    </recommendedName>
    <alternativeName>
        <fullName evidence="11">DEAH RNA helicase homolog PRP2</fullName>
    </alternativeName>
</protein>
<dbReference type="InterPro" id="IPR002464">
    <property type="entry name" value="DNA/RNA_helicase_DEAH_CS"/>
</dbReference>
<gene>
    <name evidence="15" type="ORF">SASPL_114047</name>
</gene>
<keyword evidence="8" id="KW-0508">mRNA splicing</keyword>
<dbReference type="Pfam" id="PF07717">
    <property type="entry name" value="OB_NTP_bind"/>
    <property type="match status" value="1"/>
</dbReference>
<evidence type="ECO:0000256" key="12">
    <source>
        <dbReference type="SAM" id="MobiDB-lite"/>
    </source>
</evidence>
<keyword evidence="3" id="KW-0747">Spliceosome</keyword>
<dbReference type="GO" id="GO:0005524">
    <property type="term" value="F:ATP binding"/>
    <property type="evidence" value="ECO:0007669"/>
    <property type="project" value="UniProtKB-KW"/>
</dbReference>
<dbReference type="SMART" id="SM00847">
    <property type="entry name" value="HA2"/>
    <property type="match status" value="1"/>
</dbReference>
<dbReference type="SMART" id="SM00490">
    <property type="entry name" value="HELICc"/>
    <property type="match status" value="1"/>
</dbReference>
<dbReference type="FunFam" id="3.40.50.300:FF:000007">
    <property type="entry name" value="Pre-mRNA-splicing factor ATP-dependent RNA helicase"/>
    <property type="match status" value="1"/>
</dbReference>